<protein>
    <recommendedName>
        <fullName evidence="7">Protein YAE1</fullName>
    </recommendedName>
    <alternativeName>
        <fullName evidence="6">Protein yae1</fullName>
    </alternativeName>
</protein>
<evidence type="ECO:0000256" key="1">
    <source>
        <dbReference type="ARBA" id="ARBA00003836"/>
    </source>
</evidence>
<evidence type="ECO:0000256" key="7">
    <source>
        <dbReference type="ARBA" id="ARBA00018400"/>
    </source>
</evidence>
<dbReference type="InParanoid" id="A0A2K1QLS7"/>
<dbReference type="InterPro" id="IPR038881">
    <property type="entry name" value="Yae1-like"/>
</dbReference>
<evidence type="ECO:0000256" key="5">
    <source>
        <dbReference type="ARBA" id="ARBA00011427"/>
    </source>
</evidence>
<evidence type="ECO:0000256" key="8">
    <source>
        <dbReference type="ARBA" id="ARBA00022490"/>
    </source>
</evidence>
<dbReference type="STRING" id="2082308.A0A2K1QLS7"/>
<evidence type="ECO:0000256" key="4">
    <source>
        <dbReference type="ARBA" id="ARBA00007096"/>
    </source>
</evidence>
<organism evidence="11 12">
    <name type="scientific">Sphaceloma murrayae</name>
    <dbReference type="NCBI Taxonomy" id="2082308"/>
    <lineage>
        <taxon>Eukaryota</taxon>
        <taxon>Fungi</taxon>
        <taxon>Dikarya</taxon>
        <taxon>Ascomycota</taxon>
        <taxon>Pezizomycotina</taxon>
        <taxon>Dothideomycetes</taxon>
        <taxon>Dothideomycetidae</taxon>
        <taxon>Myriangiales</taxon>
        <taxon>Elsinoaceae</taxon>
        <taxon>Sphaceloma</taxon>
    </lineage>
</organism>
<keyword evidence="12" id="KW-1185">Reference proteome</keyword>
<evidence type="ECO:0000313" key="12">
    <source>
        <dbReference type="Proteomes" id="UP000243797"/>
    </source>
</evidence>
<proteinExistence type="inferred from homology"/>
<evidence type="ECO:0000313" key="11">
    <source>
        <dbReference type="EMBL" id="PNS15921.1"/>
    </source>
</evidence>
<dbReference type="PANTHER" id="PTHR18829:SF0">
    <property type="entry name" value="PROTEIN YAE1 HOMOLOG"/>
    <property type="match status" value="1"/>
</dbReference>
<keyword evidence="9" id="KW-0539">Nucleus</keyword>
<comment type="caution">
    <text evidence="11">The sequence shown here is derived from an EMBL/GenBank/DDBJ whole genome shotgun (WGS) entry which is preliminary data.</text>
</comment>
<keyword evidence="8" id="KW-0963">Cytoplasm</keyword>
<comment type="subcellular location">
    <subcellularLocation>
        <location evidence="3">Cytoplasm</location>
    </subcellularLocation>
    <subcellularLocation>
        <location evidence="2">Nucleus</location>
    </subcellularLocation>
</comment>
<comment type="subunit">
    <text evidence="5">May form a complex with LTO1.</text>
</comment>
<dbReference type="Pfam" id="PF09811">
    <property type="entry name" value="Yae1_N"/>
    <property type="match status" value="1"/>
</dbReference>
<feature type="domain" description="Essential protein Yae1 N-terminal" evidence="10">
    <location>
        <begin position="80"/>
        <end position="110"/>
    </location>
</feature>
<evidence type="ECO:0000256" key="6">
    <source>
        <dbReference type="ARBA" id="ARBA00017286"/>
    </source>
</evidence>
<reference evidence="11 12" key="1">
    <citation type="submission" date="2017-06" db="EMBL/GenBank/DDBJ databases">
        <title>Draft genome sequence of a variant of Elsinoe murrayae.</title>
        <authorList>
            <person name="Cheng Q."/>
        </authorList>
    </citation>
    <scope>NUCLEOTIDE SEQUENCE [LARGE SCALE GENOMIC DNA]</scope>
    <source>
        <strain evidence="11 12">CQ-2017a</strain>
    </source>
</reference>
<dbReference type="AlphaFoldDB" id="A0A2K1QLS7"/>
<evidence type="ECO:0000256" key="9">
    <source>
        <dbReference type="ARBA" id="ARBA00023242"/>
    </source>
</evidence>
<dbReference type="Proteomes" id="UP000243797">
    <property type="component" value="Unassembled WGS sequence"/>
</dbReference>
<accession>A0A2K1QLS7</accession>
<comment type="similarity">
    <text evidence="4">Belongs to the YAE1 family.</text>
</comment>
<evidence type="ECO:0000256" key="2">
    <source>
        <dbReference type="ARBA" id="ARBA00004123"/>
    </source>
</evidence>
<dbReference type="OrthoDB" id="20086at2759"/>
<comment type="function">
    <text evidence="1">The complex LTO1:YAE1 may function as a target specific adapter that probably recruits apo-RPLI1 to the cytosolic iron-sulfur protein assembly (CIA) complex machinery. May be required for biogenesis of the large ribosomal subunit and initiation of translation.</text>
</comment>
<evidence type="ECO:0000256" key="3">
    <source>
        <dbReference type="ARBA" id="ARBA00004496"/>
    </source>
</evidence>
<sequence>MFHDKYDREHPLSIAYIPRGSDDLMRPYHDPLGDVFGTDVVDQDRANTDDSLEVTDGPNLRVSGEHSEIPRLRSIHVTNGYREGISESKSTFVQAGFDEGYSLGAVLGFKSAWLLAFLELATNYQLVSNDHLVDAKRDLGLQQIFSNTFFDEDGIWKYHVPGHEAEQNFERVASEHPSIQKWTTSVQHLISTWGLNAPLLNDDHQDGN</sequence>
<evidence type="ECO:0000259" key="10">
    <source>
        <dbReference type="Pfam" id="PF09811"/>
    </source>
</evidence>
<dbReference type="InterPro" id="IPR019191">
    <property type="entry name" value="Essential_protein_Yae1_N"/>
</dbReference>
<name>A0A2K1QLS7_9PEZI</name>
<dbReference type="EMBL" id="NKHZ01000060">
    <property type="protein sequence ID" value="PNS15921.1"/>
    <property type="molecule type" value="Genomic_DNA"/>
</dbReference>
<dbReference type="GO" id="GO:0005634">
    <property type="term" value="C:nucleus"/>
    <property type="evidence" value="ECO:0007669"/>
    <property type="project" value="UniProtKB-SubCell"/>
</dbReference>
<gene>
    <name evidence="11" type="ORF">CAC42_4322</name>
</gene>
<dbReference type="PANTHER" id="PTHR18829">
    <property type="entry name" value="PROTEIN YAE1 HOMOLOG"/>
    <property type="match status" value="1"/>
</dbReference>
<dbReference type="GO" id="GO:0005737">
    <property type="term" value="C:cytoplasm"/>
    <property type="evidence" value="ECO:0007669"/>
    <property type="project" value="UniProtKB-SubCell"/>
</dbReference>